<dbReference type="EMBL" id="JBFOLJ010000001">
    <property type="protein sequence ID" value="KAL2558820.1"/>
    <property type="molecule type" value="Genomic_DNA"/>
</dbReference>
<keyword evidence="1" id="KW-0175">Coiled coil</keyword>
<evidence type="ECO:0000313" key="4">
    <source>
        <dbReference type="Proteomes" id="UP001604277"/>
    </source>
</evidence>
<feature type="compositionally biased region" description="Low complexity" evidence="2">
    <location>
        <begin position="344"/>
        <end position="353"/>
    </location>
</feature>
<reference evidence="4" key="1">
    <citation type="submission" date="2024-07" db="EMBL/GenBank/DDBJ databases">
        <title>Two chromosome-level genome assemblies of Korean endemic species Abeliophyllum distichum and Forsythia ovata (Oleaceae).</title>
        <authorList>
            <person name="Jang H."/>
        </authorList>
    </citation>
    <scope>NUCLEOTIDE SEQUENCE [LARGE SCALE GENOMIC DNA]</scope>
</reference>
<evidence type="ECO:0000256" key="2">
    <source>
        <dbReference type="SAM" id="MobiDB-lite"/>
    </source>
</evidence>
<sequence length="374" mass="41631">MQVPRYRNSNCGWKSRFFFVRPSKGHFPFSTKWRHPQVRLFNSPFEVTPLVESQVKKLECLDPPASRLSDVLTEDNMLYVGLFKPTGMKFNLAGVLGSVPLATDDDGPSSPGQAKRRKTATKAKRVAGDKNALVSAGGAMEDDHIDLTTGADPIHADDDHSAGNSPVPDLRFPPAHARRDMEVMRSCVISHMSEGLSRRKIEDIEKVLAVYNKKVLTLEDSLVKACKRMVTDLEVVDDEKSKEIHHLKKKNSTLRKSCEASEARVKEREGEIDNLRSALARAQHDAVESYKASSEYQQDLYAYGAESMSASILLNKEWISTEHPGVNPQGFDRFLARRRDLEQAAEQGQATEQDGVDDQADDPLHDGDGASQLD</sequence>
<feature type="coiled-coil region" evidence="1">
    <location>
        <begin position="258"/>
        <end position="285"/>
    </location>
</feature>
<feature type="region of interest" description="Disordered" evidence="2">
    <location>
        <begin position="337"/>
        <end position="374"/>
    </location>
</feature>
<name>A0ABD1XAX1_9LAMI</name>
<evidence type="ECO:0000256" key="1">
    <source>
        <dbReference type="SAM" id="Coils"/>
    </source>
</evidence>
<proteinExistence type="predicted"/>
<comment type="caution">
    <text evidence="3">The sequence shown here is derived from an EMBL/GenBank/DDBJ whole genome shotgun (WGS) entry which is preliminary data.</text>
</comment>
<evidence type="ECO:0000313" key="3">
    <source>
        <dbReference type="EMBL" id="KAL2558820.1"/>
    </source>
</evidence>
<feature type="compositionally biased region" description="Basic residues" evidence="2">
    <location>
        <begin position="114"/>
        <end position="125"/>
    </location>
</feature>
<gene>
    <name evidence="3" type="ORF">Fot_03559</name>
</gene>
<accession>A0ABD1XAX1</accession>
<dbReference type="AlphaFoldDB" id="A0ABD1XAX1"/>
<organism evidence="3 4">
    <name type="scientific">Forsythia ovata</name>
    <dbReference type="NCBI Taxonomy" id="205694"/>
    <lineage>
        <taxon>Eukaryota</taxon>
        <taxon>Viridiplantae</taxon>
        <taxon>Streptophyta</taxon>
        <taxon>Embryophyta</taxon>
        <taxon>Tracheophyta</taxon>
        <taxon>Spermatophyta</taxon>
        <taxon>Magnoliopsida</taxon>
        <taxon>eudicotyledons</taxon>
        <taxon>Gunneridae</taxon>
        <taxon>Pentapetalae</taxon>
        <taxon>asterids</taxon>
        <taxon>lamiids</taxon>
        <taxon>Lamiales</taxon>
        <taxon>Oleaceae</taxon>
        <taxon>Forsythieae</taxon>
        <taxon>Forsythia</taxon>
    </lineage>
</organism>
<keyword evidence="4" id="KW-1185">Reference proteome</keyword>
<dbReference type="Proteomes" id="UP001604277">
    <property type="component" value="Unassembled WGS sequence"/>
</dbReference>
<protein>
    <submittedName>
        <fullName evidence="3">Uncharacterized protein</fullName>
    </submittedName>
</protein>
<feature type="region of interest" description="Disordered" evidence="2">
    <location>
        <begin position="102"/>
        <end position="173"/>
    </location>
</feature>